<keyword evidence="1" id="KW-0472">Membrane</keyword>
<comment type="caution">
    <text evidence="3">The sequence shown here is derived from an EMBL/GenBank/DDBJ whole genome shotgun (WGS) entry which is preliminary data.</text>
</comment>
<evidence type="ECO:0000256" key="1">
    <source>
        <dbReference type="SAM" id="Phobius"/>
    </source>
</evidence>
<name>A0ABS6MNJ5_9GAMM</name>
<evidence type="ECO:0000259" key="2">
    <source>
        <dbReference type="Pfam" id="PF10675"/>
    </source>
</evidence>
<dbReference type="Proteomes" id="UP000704611">
    <property type="component" value="Unassembled WGS sequence"/>
</dbReference>
<accession>A0ABS6MNJ5</accession>
<gene>
    <name evidence="3" type="ORF">KQY15_14930</name>
</gene>
<protein>
    <submittedName>
        <fullName evidence="3">DUF2489 domain-containing protein</fullName>
    </submittedName>
</protein>
<dbReference type="EMBL" id="JAHRID010000007">
    <property type="protein sequence ID" value="MBV2130387.1"/>
    <property type="molecule type" value="Genomic_DNA"/>
</dbReference>
<feature type="transmembrane region" description="Helical" evidence="1">
    <location>
        <begin position="6"/>
        <end position="29"/>
    </location>
</feature>
<dbReference type="Pfam" id="PF10675">
    <property type="entry name" value="DUF2489"/>
    <property type="match status" value="1"/>
</dbReference>
<feature type="domain" description="DUF2489" evidence="2">
    <location>
        <begin position="17"/>
        <end position="152"/>
    </location>
</feature>
<organism evidence="3 4">
    <name type="scientific">Arsukibacterium indicum</name>
    <dbReference type="NCBI Taxonomy" id="2848612"/>
    <lineage>
        <taxon>Bacteria</taxon>
        <taxon>Pseudomonadati</taxon>
        <taxon>Pseudomonadota</taxon>
        <taxon>Gammaproteobacteria</taxon>
        <taxon>Chromatiales</taxon>
        <taxon>Chromatiaceae</taxon>
        <taxon>Arsukibacterium</taxon>
    </lineage>
</organism>
<keyword evidence="4" id="KW-1185">Reference proteome</keyword>
<evidence type="ECO:0000313" key="3">
    <source>
        <dbReference type="EMBL" id="MBV2130387.1"/>
    </source>
</evidence>
<proteinExistence type="predicted"/>
<keyword evidence="1" id="KW-1133">Transmembrane helix</keyword>
<sequence>MQSVWLTALVVLALIIIAGLAFYAGKLLWLVQQQNRQQAELAQKQQHQQLQNQYYVEQSIYTICKAVDAGQCELSEGALRVWVLLNRLPEQQQGPLATDYPGIFQMYQVVKDMPTHQARKQQSKQETAAQDKQRLQTEQALSAQILADTSKLIQRFKPAAPTA</sequence>
<evidence type="ECO:0000313" key="4">
    <source>
        <dbReference type="Proteomes" id="UP000704611"/>
    </source>
</evidence>
<dbReference type="RefSeq" id="WP_217670555.1">
    <property type="nucleotide sequence ID" value="NZ_JAHRID010000007.1"/>
</dbReference>
<reference evidence="3 4" key="1">
    <citation type="submission" date="2021-06" db="EMBL/GenBank/DDBJ databases">
        <title>Rheinheimera indica sp. nov., isolated from deep-sea sediment.</title>
        <authorList>
            <person name="Wang Z."/>
            <person name="Zhang X.-Y."/>
        </authorList>
    </citation>
    <scope>NUCLEOTIDE SEQUENCE [LARGE SCALE GENOMIC DNA]</scope>
    <source>
        <strain evidence="3 4">SM2107</strain>
    </source>
</reference>
<keyword evidence="1" id="KW-0812">Transmembrane</keyword>
<dbReference type="InterPro" id="IPR019617">
    <property type="entry name" value="DUF2489"/>
</dbReference>